<organism evidence="1">
    <name type="scientific">Fagus sylvatica</name>
    <name type="common">Beechnut</name>
    <dbReference type="NCBI Taxonomy" id="28930"/>
    <lineage>
        <taxon>Eukaryota</taxon>
        <taxon>Viridiplantae</taxon>
        <taxon>Streptophyta</taxon>
        <taxon>Embryophyta</taxon>
        <taxon>Tracheophyta</taxon>
        <taxon>Spermatophyta</taxon>
        <taxon>Magnoliopsida</taxon>
        <taxon>eudicotyledons</taxon>
        <taxon>Gunneridae</taxon>
        <taxon>Pentapetalae</taxon>
        <taxon>rosids</taxon>
        <taxon>fabids</taxon>
        <taxon>Fagales</taxon>
        <taxon>Fagaceae</taxon>
        <taxon>Fagus</taxon>
    </lineage>
</organism>
<evidence type="ECO:0000313" key="1">
    <source>
        <dbReference type="EMBL" id="SPC72383.1"/>
    </source>
</evidence>
<reference evidence="1" key="1">
    <citation type="submission" date="2018-02" db="EMBL/GenBank/DDBJ databases">
        <authorList>
            <person name="Cohen D.B."/>
            <person name="Kent A.D."/>
        </authorList>
    </citation>
    <scope>NUCLEOTIDE SEQUENCE</scope>
</reference>
<dbReference type="AlphaFoldDB" id="A0A2N9ECC7"/>
<sequence length="458" mass="50555">MVARLACVLPRGSSYPSTPAAPRIFLDFRARIPFLPDFRGAVLEVFRNSKWVMQHIFGKLSTSSFQRYKVCTNRSSDERVMAPGSRGVGAVFVHFSDEDSGQTGDAIGEPRVPRRSWSRYLSNAPGLADQLVASRKDSAREGGCPGGKNAFCSQRLALPTFCKVPDSRKSELGLVRYGPREQRPPEVFLVRLRAVFRSGFRLDPGKFLAIREFHVVHECVFFPTCPGSRINLLRVRKTLRASVATSVGKFRNFQQNLISSACFHARGRRSSRCRISTILVSSESLCYLFSKVLTITPSFLVRFWPVKCRIEALDHVLQNGQGVVSSIQLFGLVNGPVKPWSNLVKPWSNLVEFGQSSPNSWKCIPDYISRVSGHGGSLVGLETARSNLGQTWSTLVKLGQTLGNVSRTFFLGVFDVARPSSDHAGLVRAVPFCVPTPEKIPWGKNGVMTPVSTAASDS</sequence>
<protein>
    <submittedName>
        <fullName evidence="1">Uncharacterized protein</fullName>
    </submittedName>
</protein>
<name>A0A2N9ECC7_FAGSY</name>
<dbReference type="EMBL" id="OIVN01000003">
    <property type="protein sequence ID" value="SPC72383.1"/>
    <property type="molecule type" value="Genomic_DNA"/>
</dbReference>
<proteinExistence type="predicted"/>
<accession>A0A2N9ECC7</accession>
<gene>
    <name evidence="1" type="ORF">FSB_LOCUS265</name>
</gene>